<accession>A0A2W7RQD4</accession>
<dbReference type="PANTHER" id="PTHR30606">
    <property type="entry name" value="LIPID A BIOSYNTHESIS LAUROYL ACYLTRANSFERASE"/>
    <property type="match status" value="1"/>
</dbReference>
<comment type="subcellular location">
    <subcellularLocation>
        <location evidence="1">Cell inner membrane</location>
    </subcellularLocation>
</comment>
<gene>
    <name evidence="8" type="ORF">LV85_00590</name>
</gene>
<dbReference type="GO" id="GO:0016746">
    <property type="term" value="F:acyltransferase activity"/>
    <property type="evidence" value="ECO:0007669"/>
    <property type="project" value="UniProtKB-KW"/>
</dbReference>
<keyword evidence="7" id="KW-1133">Transmembrane helix</keyword>
<keyword evidence="4 8" id="KW-0808">Transferase</keyword>
<dbReference type="RefSeq" id="WP_262510132.1">
    <property type="nucleotide sequence ID" value="NZ_QKZT01000002.1"/>
</dbReference>
<evidence type="ECO:0000256" key="5">
    <source>
        <dbReference type="ARBA" id="ARBA00023136"/>
    </source>
</evidence>
<reference evidence="8 9" key="1">
    <citation type="submission" date="2018-06" db="EMBL/GenBank/DDBJ databases">
        <title>Genomic Encyclopedia of Archaeal and Bacterial Type Strains, Phase II (KMG-II): from individual species to whole genera.</title>
        <authorList>
            <person name="Goeker M."/>
        </authorList>
    </citation>
    <scope>NUCLEOTIDE SEQUENCE [LARGE SCALE GENOMIC DNA]</scope>
    <source>
        <strain evidence="8 9">DSM 19830</strain>
    </source>
</reference>
<evidence type="ECO:0000256" key="1">
    <source>
        <dbReference type="ARBA" id="ARBA00004533"/>
    </source>
</evidence>
<dbReference type="PANTHER" id="PTHR30606:SF10">
    <property type="entry name" value="PHOSPHATIDYLINOSITOL MANNOSIDE ACYLTRANSFERASE"/>
    <property type="match status" value="1"/>
</dbReference>
<keyword evidence="2" id="KW-1003">Cell membrane</keyword>
<keyword evidence="3" id="KW-0997">Cell inner membrane</keyword>
<evidence type="ECO:0000313" key="8">
    <source>
        <dbReference type="EMBL" id="PZX56659.1"/>
    </source>
</evidence>
<dbReference type="GO" id="GO:0009247">
    <property type="term" value="P:glycolipid biosynthetic process"/>
    <property type="evidence" value="ECO:0007669"/>
    <property type="project" value="UniProtKB-ARBA"/>
</dbReference>
<keyword evidence="5 7" id="KW-0472">Membrane</keyword>
<dbReference type="EMBL" id="QKZT01000002">
    <property type="protein sequence ID" value="PZX56659.1"/>
    <property type="molecule type" value="Genomic_DNA"/>
</dbReference>
<name>A0A2W7RQD4_9BACT</name>
<dbReference type="CDD" id="cd07984">
    <property type="entry name" value="LPLAT_LABLAT-like"/>
    <property type="match status" value="1"/>
</dbReference>
<dbReference type="AlphaFoldDB" id="A0A2W7RQD4"/>
<evidence type="ECO:0000256" key="6">
    <source>
        <dbReference type="ARBA" id="ARBA00023315"/>
    </source>
</evidence>
<proteinExistence type="predicted"/>
<protein>
    <submittedName>
        <fullName evidence="8">KDO2-lipid IV(A) lauroyltransferase</fullName>
    </submittedName>
</protein>
<evidence type="ECO:0000256" key="2">
    <source>
        <dbReference type="ARBA" id="ARBA00022475"/>
    </source>
</evidence>
<feature type="transmembrane region" description="Helical" evidence="7">
    <location>
        <begin position="29"/>
        <end position="49"/>
    </location>
</feature>
<dbReference type="InterPro" id="IPR004960">
    <property type="entry name" value="LipA_acyltrans"/>
</dbReference>
<comment type="caution">
    <text evidence="8">The sequence shown here is derived from an EMBL/GenBank/DDBJ whole genome shotgun (WGS) entry which is preliminary data.</text>
</comment>
<keyword evidence="9" id="KW-1185">Reference proteome</keyword>
<organism evidence="8 9">
    <name type="scientific">Algoriphagus chordae</name>
    <dbReference type="NCBI Taxonomy" id="237019"/>
    <lineage>
        <taxon>Bacteria</taxon>
        <taxon>Pseudomonadati</taxon>
        <taxon>Bacteroidota</taxon>
        <taxon>Cytophagia</taxon>
        <taxon>Cytophagales</taxon>
        <taxon>Cyclobacteriaceae</taxon>
        <taxon>Algoriphagus</taxon>
    </lineage>
</organism>
<evidence type="ECO:0000256" key="7">
    <source>
        <dbReference type="SAM" id="Phobius"/>
    </source>
</evidence>
<keyword evidence="6" id="KW-0012">Acyltransferase</keyword>
<dbReference type="GO" id="GO:0005886">
    <property type="term" value="C:plasma membrane"/>
    <property type="evidence" value="ECO:0007669"/>
    <property type="project" value="UniProtKB-SubCell"/>
</dbReference>
<sequence length="298" mass="35028">MKCVHKSSYYKQLTLVLAEMFLLRLLSRLPLSVLYIFSDTLYLIARYVVGYRKKVIDENLLYAFPEKTPAERKSIRNKFYRNFTDAFFAETFKMLTISEKELKQRFQVINQHLVDDPVKNGKSSLMMAGHVFNWEMAILGVALNTEVTAETVFLKLNNPFFNKLMLAIRTHFGGIMTEKTAFRRSMITMRNTPRIVHLAADQRPPISDSRYTREFMNRPALFFEGGEVLAKKMELPVFFGTMTKIKRGHYRFEFSPLAAPPYADHAPHSITDEFCRRLEENIRTQPDLYLWSHKRWKL</sequence>
<dbReference type="Proteomes" id="UP000248882">
    <property type="component" value="Unassembled WGS sequence"/>
</dbReference>
<keyword evidence="7" id="KW-0812">Transmembrane</keyword>
<dbReference type="Pfam" id="PF03279">
    <property type="entry name" value="Lip_A_acyltrans"/>
    <property type="match status" value="1"/>
</dbReference>
<evidence type="ECO:0000256" key="3">
    <source>
        <dbReference type="ARBA" id="ARBA00022519"/>
    </source>
</evidence>
<evidence type="ECO:0000313" key="9">
    <source>
        <dbReference type="Proteomes" id="UP000248882"/>
    </source>
</evidence>
<evidence type="ECO:0000256" key="4">
    <source>
        <dbReference type="ARBA" id="ARBA00022679"/>
    </source>
</evidence>